<dbReference type="Proteomes" id="UP000015241">
    <property type="component" value="Unassembled WGS sequence"/>
</dbReference>
<evidence type="ECO:0000256" key="1">
    <source>
        <dbReference type="SAM" id="MobiDB-lite"/>
    </source>
</evidence>
<organism evidence="2 3">
    <name type="scientific">Fomitopsis schrenkii</name>
    <name type="common">Brown rot fungus</name>
    <dbReference type="NCBI Taxonomy" id="2126942"/>
    <lineage>
        <taxon>Eukaryota</taxon>
        <taxon>Fungi</taxon>
        <taxon>Dikarya</taxon>
        <taxon>Basidiomycota</taxon>
        <taxon>Agaricomycotina</taxon>
        <taxon>Agaricomycetes</taxon>
        <taxon>Polyporales</taxon>
        <taxon>Fomitopsis</taxon>
    </lineage>
</organism>
<dbReference type="InParanoid" id="S8EIH6"/>
<keyword evidence="3" id="KW-1185">Reference proteome</keyword>
<dbReference type="OrthoDB" id="2758138at2759"/>
<feature type="non-terminal residue" evidence="2">
    <location>
        <position position="96"/>
    </location>
</feature>
<dbReference type="AlphaFoldDB" id="S8EIH6"/>
<sequence>SETEQHLQRALEESDARNRQQKSRIRGLQASAILSNLYVARAHTQLQAQEDKTSRKKSTHILSDGLPRLLTNDEMFALVCQHEEASEQRKAAKEAR</sequence>
<feature type="region of interest" description="Disordered" evidence="1">
    <location>
        <begin position="1"/>
        <end position="24"/>
    </location>
</feature>
<dbReference type="EMBL" id="KE504128">
    <property type="protein sequence ID" value="EPT04068.1"/>
    <property type="molecule type" value="Genomic_DNA"/>
</dbReference>
<evidence type="ECO:0000313" key="2">
    <source>
        <dbReference type="EMBL" id="EPT04068.1"/>
    </source>
</evidence>
<gene>
    <name evidence="2" type="ORF">FOMPIDRAFT_1107798</name>
</gene>
<reference evidence="2 3" key="1">
    <citation type="journal article" date="2012" name="Science">
        <title>The Paleozoic origin of enzymatic lignin decomposition reconstructed from 31 fungal genomes.</title>
        <authorList>
            <person name="Floudas D."/>
            <person name="Binder M."/>
            <person name="Riley R."/>
            <person name="Barry K."/>
            <person name="Blanchette R.A."/>
            <person name="Henrissat B."/>
            <person name="Martinez A.T."/>
            <person name="Otillar R."/>
            <person name="Spatafora J.W."/>
            <person name="Yadav J.S."/>
            <person name="Aerts A."/>
            <person name="Benoit I."/>
            <person name="Boyd A."/>
            <person name="Carlson A."/>
            <person name="Copeland A."/>
            <person name="Coutinho P.M."/>
            <person name="de Vries R.P."/>
            <person name="Ferreira P."/>
            <person name="Findley K."/>
            <person name="Foster B."/>
            <person name="Gaskell J."/>
            <person name="Glotzer D."/>
            <person name="Gorecki P."/>
            <person name="Heitman J."/>
            <person name="Hesse C."/>
            <person name="Hori C."/>
            <person name="Igarashi K."/>
            <person name="Jurgens J.A."/>
            <person name="Kallen N."/>
            <person name="Kersten P."/>
            <person name="Kohler A."/>
            <person name="Kuees U."/>
            <person name="Kumar T.K.A."/>
            <person name="Kuo A."/>
            <person name="LaButti K."/>
            <person name="Larrondo L.F."/>
            <person name="Lindquist E."/>
            <person name="Ling A."/>
            <person name="Lombard V."/>
            <person name="Lucas S."/>
            <person name="Lundell T."/>
            <person name="Martin R."/>
            <person name="McLaughlin D.J."/>
            <person name="Morgenstern I."/>
            <person name="Morin E."/>
            <person name="Murat C."/>
            <person name="Nagy L.G."/>
            <person name="Nolan M."/>
            <person name="Ohm R.A."/>
            <person name="Patyshakuliyeva A."/>
            <person name="Rokas A."/>
            <person name="Ruiz-Duenas F.J."/>
            <person name="Sabat G."/>
            <person name="Salamov A."/>
            <person name="Samejima M."/>
            <person name="Schmutz J."/>
            <person name="Slot J.C."/>
            <person name="St John F."/>
            <person name="Stenlid J."/>
            <person name="Sun H."/>
            <person name="Sun S."/>
            <person name="Syed K."/>
            <person name="Tsang A."/>
            <person name="Wiebenga A."/>
            <person name="Young D."/>
            <person name="Pisabarro A."/>
            <person name="Eastwood D.C."/>
            <person name="Martin F."/>
            <person name="Cullen D."/>
            <person name="Grigoriev I.V."/>
            <person name="Hibbett D.S."/>
        </authorList>
    </citation>
    <scope>NUCLEOTIDE SEQUENCE</scope>
    <source>
        <strain evidence="3">FP-58527</strain>
    </source>
</reference>
<name>S8EIH6_FOMSC</name>
<feature type="non-terminal residue" evidence="2">
    <location>
        <position position="1"/>
    </location>
</feature>
<dbReference type="HOGENOM" id="CLU_166268_0_0_1"/>
<protein>
    <submittedName>
        <fullName evidence="2">Uncharacterized protein</fullName>
    </submittedName>
</protein>
<accession>S8EIH6</accession>
<feature type="compositionally biased region" description="Basic and acidic residues" evidence="1">
    <location>
        <begin position="1"/>
        <end position="18"/>
    </location>
</feature>
<evidence type="ECO:0000313" key="3">
    <source>
        <dbReference type="Proteomes" id="UP000015241"/>
    </source>
</evidence>
<proteinExistence type="predicted"/>